<feature type="region of interest" description="Disordered" evidence="1">
    <location>
        <begin position="99"/>
        <end position="131"/>
    </location>
</feature>
<dbReference type="EMBL" id="CP013729">
    <property type="protein sequence ID" value="ALV06587.1"/>
    <property type="molecule type" value="Genomic_DNA"/>
</dbReference>
<dbReference type="Gene3D" id="3.30.1150.10">
    <property type="match status" value="1"/>
</dbReference>
<feature type="compositionally biased region" description="Low complexity" evidence="1">
    <location>
        <begin position="102"/>
        <end position="121"/>
    </location>
</feature>
<evidence type="ECO:0000313" key="2">
    <source>
        <dbReference type="EMBL" id="ALV06587.1"/>
    </source>
</evidence>
<evidence type="ECO:0000256" key="1">
    <source>
        <dbReference type="SAM" id="MobiDB-lite"/>
    </source>
</evidence>
<dbReference type="AlphaFoldDB" id="A0A0U3N2Z3"/>
<sequence length="256" mass="26639">MNSTKMSQAAEDAVSGGKVQGTEGREAVLTPVAVAAVDVMSGVAATLTRTETRTETRAVTGTLTGTVTGSLAALRDTLRQGLRWAAVLGAGVLMAGCGGGPSQRTATAPATSPAASARPASPASPAPVPAPEVPAALVNAQGRLDPPHAVSTHEELRHQAALRLVAANPDGTYMGEVPAVLLAIPVLEVELNRDGSVRNIRVLRRPGQAVDTIELAMAAVRKAAPYGDVSHLPHPWKFNEVFLFNNDRRFKPRTLD</sequence>
<accession>A0A0U3N2Z3</accession>
<keyword evidence="3" id="KW-1185">Reference proteome</keyword>
<feature type="region of interest" description="Disordered" evidence="1">
    <location>
        <begin position="1"/>
        <end position="22"/>
    </location>
</feature>
<dbReference type="STRING" id="76731.RD2015_2112"/>
<name>A0A0U3N2Z3_9BURK</name>
<dbReference type="KEGG" id="rdp:RD2015_2112"/>
<feature type="compositionally biased region" description="Pro residues" evidence="1">
    <location>
        <begin position="122"/>
        <end position="131"/>
    </location>
</feature>
<dbReference type="Proteomes" id="UP000060699">
    <property type="component" value="Chromosome"/>
</dbReference>
<protein>
    <submittedName>
        <fullName evidence="2">Uncharacterized protein</fullName>
    </submittedName>
</protein>
<dbReference type="PATRIC" id="fig|76731.3.peg.2162"/>
<organism evidence="2 3">
    <name type="scientific">Roseateles depolymerans</name>
    <dbReference type="NCBI Taxonomy" id="76731"/>
    <lineage>
        <taxon>Bacteria</taxon>
        <taxon>Pseudomonadati</taxon>
        <taxon>Pseudomonadota</taxon>
        <taxon>Betaproteobacteria</taxon>
        <taxon>Burkholderiales</taxon>
        <taxon>Sphaerotilaceae</taxon>
        <taxon>Roseateles</taxon>
    </lineage>
</organism>
<proteinExistence type="predicted"/>
<evidence type="ECO:0000313" key="3">
    <source>
        <dbReference type="Proteomes" id="UP000060699"/>
    </source>
</evidence>
<reference evidence="2 3" key="1">
    <citation type="submission" date="2015-12" db="EMBL/GenBank/DDBJ databases">
        <title>Complete genome of Roseateles depolymerans KCTC 42856.</title>
        <authorList>
            <person name="Kim K.M."/>
        </authorList>
    </citation>
    <scope>NUCLEOTIDE SEQUENCE [LARGE SCALE GENOMIC DNA]</scope>
    <source>
        <strain evidence="2 3">KCTC 42856</strain>
    </source>
</reference>
<gene>
    <name evidence="2" type="ORF">RD2015_2112</name>
</gene>